<proteinExistence type="predicted"/>
<dbReference type="AlphaFoldDB" id="A0A0R3QZN8"/>
<name>A0A0R3QZN8_9BILA</name>
<dbReference type="STRING" id="42155.A0A0R3QZN8"/>
<sequence>MCIFRMPSRPMERFLTRRSISIVTGSLAFIVMYWYIRRQRRLKCENINRKVSAKSCSQKNFDDLKESKSSSKKNVALVVKLNDDVMSGDNAGDAGMDDNQFERQLNDDLLIAELDNDVIHANDIPVLEVSTNSLSESEKTPVDSLPCANKVLVANEEETVEYSSIWMESKAKVGNICITRNAADRQNADPNIVEYRPLNTSSSESWDFCHPLKFGSDNIYSLVLFEFF</sequence>
<evidence type="ECO:0000313" key="4">
    <source>
        <dbReference type="WBParaSite" id="BTMF_0001321201-mRNA-1"/>
    </source>
</evidence>
<keyword evidence="3" id="KW-1185">Reference proteome</keyword>
<evidence type="ECO:0000313" key="3">
    <source>
        <dbReference type="Proteomes" id="UP000280834"/>
    </source>
</evidence>
<dbReference type="Proteomes" id="UP000280834">
    <property type="component" value="Unassembled WGS sequence"/>
</dbReference>
<keyword evidence="1" id="KW-0812">Transmembrane</keyword>
<reference evidence="2 3" key="2">
    <citation type="submission" date="2018-11" db="EMBL/GenBank/DDBJ databases">
        <authorList>
            <consortium name="Pathogen Informatics"/>
        </authorList>
    </citation>
    <scope>NUCLEOTIDE SEQUENCE [LARGE SCALE GENOMIC DNA]</scope>
</reference>
<reference evidence="4" key="1">
    <citation type="submission" date="2017-02" db="UniProtKB">
        <authorList>
            <consortium name="WormBaseParasite"/>
        </authorList>
    </citation>
    <scope>IDENTIFICATION</scope>
</reference>
<dbReference type="EMBL" id="UZAG01018156">
    <property type="protein sequence ID" value="VDO38369.1"/>
    <property type="molecule type" value="Genomic_DNA"/>
</dbReference>
<protein>
    <submittedName>
        <fullName evidence="4">Tudor domain-containing protein</fullName>
    </submittedName>
</protein>
<keyword evidence="1" id="KW-1133">Transmembrane helix</keyword>
<accession>A0A0R3QZN8</accession>
<dbReference type="WBParaSite" id="BTMF_0001321201-mRNA-1">
    <property type="protein sequence ID" value="BTMF_0001321201-mRNA-1"/>
    <property type="gene ID" value="BTMF_0001321201"/>
</dbReference>
<evidence type="ECO:0000256" key="1">
    <source>
        <dbReference type="SAM" id="Phobius"/>
    </source>
</evidence>
<organism evidence="4">
    <name type="scientific">Brugia timori</name>
    <dbReference type="NCBI Taxonomy" id="42155"/>
    <lineage>
        <taxon>Eukaryota</taxon>
        <taxon>Metazoa</taxon>
        <taxon>Ecdysozoa</taxon>
        <taxon>Nematoda</taxon>
        <taxon>Chromadorea</taxon>
        <taxon>Rhabditida</taxon>
        <taxon>Spirurina</taxon>
        <taxon>Spiruromorpha</taxon>
        <taxon>Filarioidea</taxon>
        <taxon>Onchocercidae</taxon>
        <taxon>Brugia</taxon>
    </lineage>
</organism>
<evidence type="ECO:0000313" key="2">
    <source>
        <dbReference type="EMBL" id="VDO38369.1"/>
    </source>
</evidence>
<feature type="transmembrane region" description="Helical" evidence="1">
    <location>
        <begin position="20"/>
        <end position="36"/>
    </location>
</feature>
<keyword evidence="1" id="KW-0472">Membrane</keyword>
<gene>
    <name evidence="2" type="ORF">BTMF_LOCUS11225</name>
</gene>